<keyword evidence="3" id="KW-1185">Reference proteome</keyword>
<evidence type="ECO:0000313" key="2">
    <source>
        <dbReference type="EMBL" id="GBL97197.1"/>
    </source>
</evidence>
<accession>A0A4Y2C0B4</accession>
<dbReference type="EMBL" id="BGPR01000127">
    <property type="protein sequence ID" value="GBL97197.1"/>
    <property type="molecule type" value="Genomic_DNA"/>
</dbReference>
<dbReference type="Proteomes" id="UP000499080">
    <property type="component" value="Unassembled WGS sequence"/>
</dbReference>
<dbReference type="AlphaFoldDB" id="A0A4Y2C0B4"/>
<keyword evidence="1" id="KW-0812">Transmembrane</keyword>
<comment type="caution">
    <text evidence="2">The sequence shown here is derived from an EMBL/GenBank/DDBJ whole genome shotgun (WGS) entry which is preliminary data.</text>
</comment>
<keyword evidence="1" id="KW-1133">Transmembrane helix</keyword>
<reference evidence="2 3" key="1">
    <citation type="journal article" date="2019" name="Sci. Rep.">
        <title>Orb-weaving spider Araneus ventricosus genome elucidates the spidroin gene catalogue.</title>
        <authorList>
            <person name="Kono N."/>
            <person name="Nakamura H."/>
            <person name="Ohtoshi R."/>
            <person name="Moran D.A.P."/>
            <person name="Shinohara A."/>
            <person name="Yoshida Y."/>
            <person name="Fujiwara M."/>
            <person name="Mori M."/>
            <person name="Tomita M."/>
            <person name="Arakawa K."/>
        </authorList>
    </citation>
    <scope>NUCLEOTIDE SEQUENCE [LARGE SCALE GENOMIC DNA]</scope>
</reference>
<evidence type="ECO:0000256" key="1">
    <source>
        <dbReference type="SAM" id="Phobius"/>
    </source>
</evidence>
<evidence type="ECO:0000313" key="3">
    <source>
        <dbReference type="Proteomes" id="UP000499080"/>
    </source>
</evidence>
<gene>
    <name evidence="2" type="ORF">AVEN_144630_1</name>
</gene>
<proteinExistence type="predicted"/>
<keyword evidence="1" id="KW-0472">Membrane</keyword>
<feature type="transmembrane region" description="Helical" evidence="1">
    <location>
        <begin position="65"/>
        <end position="86"/>
    </location>
</feature>
<organism evidence="2 3">
    <name type="scientific">Araneus ventricosus</name>
    <name type="common">Orbweaver spider</name>
    <name type="synonym">Epeira ventricosa</name>
    <dbReference type="NCBI Taxonomy" id="182803"/>
    <lineage>
        <taxon>Eukaryota</taxon>
        <taxon>Metazoa</taxon>
        <taxon>Ecdysozoa</taxon>
        <taxon>Arthropoda</taxon>
        <taxon>Chelicerata</taxon>
        <taxon>Arachnida</taxon>
        <taxon>Araneae</taxon>
        <taxon>Araneomorphae</taxon>
        <taxon>Entelegynae</taxon>
        <taxon>Araneoidea</taxon>
        <taxon>Araneidae</taxon>
        <taxon>Araneus</taxon>
    </lineage>
</organism>
<protein>
    <submittedName>
        <fullName evidence="2">Uncharacterized protein</fullName>
    </submittedName>
</protein>
<sequence length="96" mass="10890">MISYCFCVKVTIASTAHVSHRQEHFECHSDAIDLASYILDNPFGVSRCIGSTPDHSFRMQADYPIFLSGIRSSILLLHPVALLWSFGCTTWRRMKP</sequence>
<name>A0A4Y2C0B4_ARAVE</name>